<evidence type="ECO:0000256" key="6">
    <source>
        <dbReference type="ARBA" id="ARBA00022553"/>
    </source>
</evidence>
<sequence>MSIKYNCPHTFPHSQPLPPSYPSSSASFFPIERLYFCEECDSIRCDQCVGVEVASYYCPNCLFDVPSANVRADKNRCARSCFSCPQCLSSLSIQATDPPTLSSLQEAKQVPGAPYMLVCSGCKWSSRQIDWEFEKPTGIALQLQKQPALSEDAQDEFDALKNHLEGYINMSSPPTPHKTRVPSRHISYLTQMASKALHRNVPGLPTLSRRKLPPGKTAGQEKFGWDELDEYKAKGSWRELGLEKGLEDVTIMNGLQNAGWNGTSCLERRWDKSWQSDRMSTSALPQRIPLKTKLTKRCPEANCRHLLIQPDTKGTRMKIKMVAMNYLPVIEIGRRRRLNYDESGEARSLSTLEDLEGRKKDRQRNRHTLTGGVMEDEEPLSNPLCPGETYTFLLAFTNPLYDPIQIRLTQPHAPKRASKSKCTINIITPHFTISALKDAWAYDDEDEADDEGSEDAMSIATGTGMGFGAGSSSGTGTLGKKSRLSVLAGGGSLRDRRNRENGVEKKGNVSKIPIEVDVSQDATGPVEFDLEVRYTYRAEGEGSPTENEGGIKETTIKEYKTFTFWARVYVGEV</sequence>
<dbReference type="GeneID" id="91085194"/>
<evidence type="ECO:0000256" key="13">
    <source>
        <dbReference type="ARBA" id="ARBA00093507"/>
    </source>
</evidence>
<keyword evidence="10" id="KW-0206">Cytoskeleton</keyword>
<comment type="subcellular location">
    <subcellularLocation>
        <location evidence="1">Cytoplasm</location>
        <location evidence="1">Cytoskeleton</location>
        <location evidence="1">Microtubule organizing center</location>
        <location evidence="1">Centrosome</location>
    </subcellularLocation>
    <subcellularLocation>
        <location evidence="2">Cytoplasm</location>
        <location evidence="2">Cytoskeleton</location>
        <location evidence="2">Stress fiber</location>
    </subcellularLocation>
    <subcellularLocation>
        <location evidence="3">Cytoplasm</location>
        <location evidence="3">Myofibril</location>
    </subcellularLocation>
</comment>
<dbReference type="InterPro" id="IPR008603">
    <property type="entry name" value="DCTN4"/>
</dbReference>
<comment type="subunit">
    <text evidence="13">Subunit of dynactin, a multiprotein complex part of a tripartite complex with dynein and a adapter, such as BICDL1, BICD2 or HOOK3. The dynactin complex is built around ACTR1A/ACTB filament and consists of an actin-related filament composed of a shoulder domain, a pointed end and a barbed end. Its length is defined by its flexible shoulder domain. The soulder is composed of 2 DCTN1 subunits, 4 DCTN2 and 2 DCTN3. The 4 DCNT2 (via N-terminus) bind the ACTR1A filament and act as molecular rulers to determine the length. The pointed end is important for binding dynein-dynactin cargo adapters. Consists of 4 subunits: ACTR10, DCNT4, DCTN5 and DCTN6. The barbed end is composed of a CAPZA1:CAPZB heterodimers, which binds ACTR1A/ACTB filament and dynactin and stabilizes dynactin. Interacts with ATP7B, but not ATP7A, in a copper-dependent manner. Interacts with ANK2; this interaction is required for localization at costameres. Interacts with N4BP2L1.</text>
</comment>
<reference evidence="15" key="2">
    <citation type="journal article" date="2022" name="Elife">
        <title>Obligate sexual reproduction of a homothallic fungus closely related to the Cryptococcus pathogenic species complex.</title>
        <authorList>
            <person name="Passer A.R."/>
            <person name="Clancey S.A."/>
            <person name="Shea T."/>
            <person name="David-Palma M."/>
            <person name="Averette A.F."/>
            <person name="Boekhout T."/>
            <person name="Porcel B.M."/>
            <person name="Nowrousian M."/>
            <person name="Cuomo C.A."/>
            <person name="Sun S."/>
            <person name="Heitman J."/>
            <person name="Coelho M.A."/>
        </authorList>
    </citation>
    <scope>NUCLEOTIDE SEQUENCE</scope>
    <source>
        <strain evidence="15">CBS 7841</strain>
    </source>
</reference>
<organism evidence="15 16">
    <name type="scientific">Cryptococcus depauperatus CBS 7841</name>
    <dbReference type="NCBI Taxonomy" id="1295531"/>
    <lineage>
        <taxon>Eukaryota</taxon>
        <taxon>Fungi</taxon>
        <taxon>Dikarya</taxon>
        <taxon>Basidiomycota</taxon>
        <taxon>Agaricomycotina</taxon>
        <taxon>Tremellomycetes</taxon>
        <taxon>Tremellales</taxon>
        <taxon>Cryptococcaceae</taxon>
        <taxon>Cryptococcus</taxon>
    </lineage>
</organism>
<evidence type="ECO:0000256" key="5">
    <source>
        <dbReference type="ARBA" id="ARBA00022499"/>
    </source>
</evidence>
<keyword evidence="4" id="KW-0963">Cytoplasm</keyword>
<evidence type="ECO:0000256" key="4">
    <source>
        <dbReference type="ARBA" id="ARBA00022490"/>
    </source>
</evidence>
<keyword evidence="7" id="KW-0832">Ubl conjugation</keyword>
<name>A0A1E3I9R4_9TREE</name>
<dbReference type="GO" id="GO:0005869">
    <property type="term" value="C:dynactin complex"/>
    <property type="evidence" value="ECO:0007669"/>
    <property type="project" value="InterPro"/>
</dbReference>
<evidence type="ECO:0000256" key="3">
    <source>
        <dbReference type="ARBA" id="ARBA00004657"/>
    </source>
</evidence>
<dbReference type="VEuPathDB" id="FungiDB:L203_05181"/>
<evidence type="ECO:0000256" key="1">
    <source>
        <dbReference type="ARBA" id="ARBA00004300"/>
    </source>
</evidence>
<accession>A0A1E3I9R4</accession>
<evidence type="ECO:0000313" key="16">
    <source>
        <dbReference type="Proteomes" id="UP000094043"/>
    </source>
</evidence>
<reference evidence="15" key="3">
    <citation type="submission" date="2024-01" db="EMBL/GenBank/DDBJ databases">
        <authorList>
            <person name="Coelho M.A."/>
            <person name="David-Palma M."/>
            <person name="Shea T."/>
            <person name="Sun S."/>
            <person name="Cuomo C.A."/>
            <person name="Heitman J."/>
        </authorList>
    </citation>
    <scope>NUCLEOTIDE SEQUENCE</scope>
    <source>
        <strain evidence="15">CBS 7841</strain>
    </source>
</reference>
<evidence type="ECO:0000256" key="12">
    <source>
        <dbReference type="ARBA" id="ARBA00034864"/>
    </source>
</evidence>
<evidence type="ECO:0000256" key="11">
    <source>
        <dbReference type="ARBA" id="ARBA00034776"/>
    </source>
</evidence>
<keyword evidence="16" id="KW-1185">Reference proteome</keyword>
<evidence type="ECO:0000256" key="8">
    <source>
        <dbReference type="ARBA" id="ARBA00022990"/>
    </source>
</evidence>
<dbReference type="Proteomes" id="UP000094043">
    <property type="component" value="Chromosome 1"/>
</dbReference>
<reference evidence="15" key="1">
    <citation type="submission" date="2016-06" db="EMBL/GenBank/DDBJ databases">
        <authorList>
            <person name="Cuomo C."/>
            <person name="Litvintseva A."/>
            <person name="Heitman J."/>
            <person name="Chen Y."/>
            <person name="Sun S."/>
            <person name="Springer D."/>
            <person name="Dromer F."/>
            <person name="Young S."/>
            <person name="Zeng Q."/>
            <person name="Chapman S."/>
            <person name="Gujja S."/>
            <person name="Saif S."/>
            <person name="Birren B."/>
        </authorList>
    </citation>
    <scope>NUCLEOTIDE SEQUENCE</scope>
    <source>
        <strain evidence="15">CBS 7841</strain>
    </source>
</reference>
<evidence type="ECO:0000256" key="9">
    <source>
        <dbReference type="ARBA" id="ARBA00023054"/>
    </source>
</evidence>
<dbReference type="EMBL" id="CP143784">
    <property type="protein sequence ID" value="WVN85828.1"/>
    <property type="molecule type" value="Genomic_DNA"/>
</dbReference>
<dbReference type="OrthoDB" id="283815at2759"/>
<evidence type="ECO:0000256" key="14">
    <source>
        <dbReference type="SAM" id="MobiDB-lite"/>
    </source>
</evidence>
<proteinExistence type="inferred from homology"/>
<dbReference type="RefSeq" id="XP_066066528.1">
    <property type="nucleotide sequence ID" value="XM_066210431.1"/>
</dbReference>
<dbReference type="Pfam" id="PF05502">
    <property type="entry name" value="Dynactin_p62"/>
    <property type="match status" value="2"/>
</dbReference>
<comment type="similarity">
    <text evidence="11">Belongs to the dynactin subunit 4 family.</text>
</comment>
<evidence type="ECO:0000313" key="15">
    <source>
        <dbReference type="EMBL" id="WVN85828.1"/>
    </source>
</evidence>
<dbReference type="GO" id="GO:0001725">
    <property type="term" value="C:stress fiber"/>
    <property type="evidence" value="ECO:0007669"/>
    <property type="project" value="UniProtKB-SubCell"/>
</dbReference>
<keyword evidence="5" id="KW-1017">Isopeptide bond</keyword>
<keyword evidence="6" id="KW-0597">Phosphoprotein</keyword>
<protein>
    <recommendedName>
        <fullName evidence="12">Dynactin subunit 4</fullName>
    </recommendedName>
</protein>
<gene>
    <name evidence="15" type="ORF">L203_100980</name>
</gene>
<evidence type="ECO:0000256" key="2">
    <source>
        <dbReference type="ARBA" id="ARBA00004529"/>
    </source>
</evidence>
<evidence type="ECO:0000256" key="10">
    <source>
        <dbReference type="ARBA" id="ARBA00023212"/>
    </source>
</evidence>
<feature type="region of interest" description="Disordered" evidence="14">
    <location>
        <begin position="351"/>
        <end position="380"/>
    </location>
</feature>
<dbReference type="AlphaFoldDB" id="A0A1E3I9R4"/>
<keyword evidence="9" id="KW-0175">Coiled coil</keyword>
<dbReference type="KEGG" id="cdep:91085194"/>
<keyword evidence="8" id="KW-0007">Acetylation</keyword>
<dbReference type="PANTHER" id="PTHR13034">
    <property type="entry name" value="DYNACTIN P62 SUBUNIT"/>
    <property type="match status" value="1"/>
</dbReference>
<evidence type="ECO:0000256" key="7">
    <source>
        <dbReference type="ARBA" id="ARBA00022843"/>
    </source>
</evidence>
<dbReference type="PANTHER" id="PTHR13034:SF2">
    <property type="entry name" value="DYNACTIN SUBUNIT 4"/>
    <property type="match status" value="1"/>
</dbReference>